<keyword evidence="6" id="KW-1185">Reference proteome</keyword>
<dbReference type="OrthoDB" id="823504at2759"/>
<dbReference type="Pfam" id="PF03098">
    <property type="entry name" value="An_peroxidase"/>
    <property type="match status" value="1"/>
</dbReference>
<name>A0A2G9U9C7_TELCI</name>
<sequence length="92" mass="10049">MRGRDHGLPSYVAHRKFCGLSRPLSFEDLTGEMPPSAIDALRSVYELVEDVDLFTGILSEIPMKATMVDVLLNESSSKKGPGPGIPQLDNSF</sequence>
<dbReference type="PROSITE" id="PS50292">
    <property type="entry name" value="PEROXIDASE_3"/>
    <property type="match status" value="1"/>
</dbReference>
<gene>
    <name evidence="5" type="ORF">TELCIR_11404</name>
</gene>
<dbReference type="Proteomes" id="UP000230423">
    <property type="component" value="Unassembled WGS sequence"/>
</dbReference>
<dbReference type="PANTHER" id="PTHR11475">
    <property type="entry name" value="OXIDASE/PEROXIDASE"/>
    <property type="match status" value="1"/>
</dbReference>
<dbReference type="AlphaFoldDB" id="A0A2G9U9C7"/>
<reference evidence="5 6" key="1">
    <citation type="submission" date="2015-09" db="EMBL/GenBank/DDBJ databases">
        <title>Draft genome of the parasitic nematode Teladorsagia circumcincta isolate WARC Sus (inbred).</title>
        <authorList>
            <person name="Mitreva M."/>
        </authorList>
    </citation>
    <scope>NUCLEOTIDE SEQUENCE [LARGE SCALE GENOMIC DNA]</scope>
    <source>
        <strain evidence="5 6">S</strain>
    </source>
</reference>
<accession>A0A2G9U9C7</accession>
<evidence type="ECO:0000313" key="6">
    <source>
        <dbReference type="Proteomes" id="UP000230423"/>
    </source>
</evidence>
<organism evidence="5 6">
    <name type="scientific">Teladorsagia circumcincta</name>
    <name type="common">Brown stomach worm</name>
    <name type="synonym">Ostertagia circumcincta</name>
    <dbReference type="NCBI Taxonomy" id="45464"/>
    <lineage>
        <taxon>Eukaryota</taxon>
        <taxon>Metazoa</taxon>
        <taxon>Ecdysozoa</taxon>
        <taxon>Nematoda</taxon>
        <taxon>Chromadorea</taxon>
        <taxon>Rhabditida</taxon>
        <taxon>Rhabditina</taxon>
        <taxon>Rhabditomorpha</taxon>
        <taxon>Strongyloidea</taxon>
        <taxon>Trichostrongylidae</taxon>
        <taxon>Teladorsagia</taxon>
    </lineage>
</organism>
<comment type="subcellular location">
    <subcellularLocation>
        <location evidence="1">Secreted</location>
    </subcellularLocation>
</comment>
<dbReference type="SUPFAM" id="SSF48113">
    <property type="entry name" value="Heme-dependent peroxidases"/>
    <property type="match status" value="1"/>
</dbReference>
<evidence type="ECO:0000256" key="2">
    <source>
        <dbReference type="ARBA" id="ARBA00022525"/>
    </source>
</evidence>
<dbReference type="GO" id="GO:0004601">
    <property type="term" value="F:peroxidase activity"/>
    <property type="evidence" value="ECO:0007669"/>
    <property type="project" value="UniProtKB-KW"/>
</dbReference>
<dbReference type="GO" id="GO:0005576">
    <property type="term" value="C:extracellular region"/>
    <property type="evidence" value="ECO:0007669"/>
    <property type="project" value="UniProtKB-SubCell"/>
</dbReference>
<evidence type="ECO:0000256" key="4">
    <source>
        <dbReference type="ARBA" id="ARBA00023180"/>
    </source>
</evidence>
<dbReference type="PANTHER" id="PTHR11475:SF4">
    <property type="entry name" value="CHORION PEROXIDASE"/>
    <property type="match status" value="1"/>
</dbReference>
<proteinExistence type="predicted"/>
<keyword evidence="3" id="KW-0560">Oxidoreductase</keyword>
<dbReference type="GO" id="GO:0006979">
    <property type="term" value="P:response to oxidative stress"/>
    <property type="evidence" value="ECO:0007669"/>
    <property type="project" value="InterPro"/>
</dbReference>
<evidence type="ECO:0000313" key="5">
    <source>
        <dbReference type="EMBL" id="PIO66867.1"/>
    </source>
</evidence>
<protein>
    <submittedName>
        <fullName evidence="5">Uncharacterized protein</fullName>
    </submittedName>
</protein>
<dbReference type="InterPro" id="IPR037120">
    <property type="entry name" value="Haem_peroxidase_sf_animal"/>
</dbReference>
<dbReference type="InterPro" id="IPR019791">
    <property type="entry name" value="Haem_peroxidase_animal"/>
</dbReference>
<dbReference type="GO" id="GO:0020037">
    <property type="term" value="F:heme binding"/>
    <property type="evidence" value="ECO:0007669"/>
    <property type="project" value="InterPro"/>
</dbReference>
<dbReference type="Gene3D" id="1.10.640.10">
    <property type="entry name" value="Haem peroxidase domain superfamily, animal type"/>
    <property type="match status" value="1"/>
</dbReference>
<keyword evidence="4" id="KW-0325">Glycoprotein</keyword>
<dbReference type="InterPro" id="IPR010255">
    <property type="entry name" value="Haem_peroxidase_sf"/>
</dbReference>
<evidence type="ECO:0000256" key="3">
    <source>
        <dbReference type="ARBA" id="ARBA00022559"/>
    </source>
</evidence>
<keyword evidence="3" id="KW-0575">Peroxidase</keyword>
<dbReference type="EMBL" id="KZ347976">
    <property type="protein sequence ID" value="PIO66867.1"/>
    <property type="molecule type" value="Genomic_DNA"/>
</dbReference>
<keyword evidence="2" id="KW-0964">Secreted</keyword>
<evidence type="ECO:0000256" key="1">
    <source>
        <dbReference type="ARBA" id="ARBA00004613"/>
    </source>
</evidence>